<evidence type="ECO:0000256" key="2">
    <source>
        <dbReference type="ARBA" id="ARBA00003535"/>
    </source>
</evidence>
<dbReference type="RefSeq" id="WP_087455546.1">
    <property type="nucleotide sequence ID" value="NZ_CP021434.1"/>
</dbReference>
<dbReference type="FunFam" id="3.20.20.70:FF:000154">
    <property type="entry name" value="Probable nitronate monooxygenase"/>
    <property type="match status" value="1"/>
</dbReference>
<evidence type="ECO:0000256" key="5">
    <source>
        <dbReference type="ARBA" id="ARBA00022575"/>
    </source>
</evidence>
<sequence>MWTETRVTGLLGIRCPILQAPMAGGATTPELVAAVSNAGGLGALGAGYMSAAAMRGAIRRIRELTDRPFAVNLFVPETPQEDEERMAAAHRLLRPYRQELGLSGEPQLSAYAEPFAEQIAVVLAERVTVFSFTFGIPSEEILQQLREQGIKTIGTATTVREAVLLEQSGIDLIHAQGGEAGGHRGTFLGRHGDALVGTMALVPQIVDHVTLPVIAAGGIMDGRGIAASLMLGAEAVQLGTAFLTTAESGIHPDYQAALLSSTEESTALTSAFSGKPARGLQNRFLREMEPHQQELPDYPIQNALTRDIRQAAAGQNNTDFMSLWAGQGTRLTRRQTAAELMANLIEETHNALHKVKRIP</sequence>
<evidence type="ECO:0000256" key="7">
    <source>
        <dbReference type="ARBA" id="ARBA00022643"/>
    </source>
</evidence>
<keyword evidence="8" id="KW-0547">Nucleotide-binding</keyword>
<gene>
    <name evidence="13" type="ORF">CBW65_03110</name>
</gene>
<evidence type="ECO:0000256" key="12">
    <source>
        <dbReference type="ARBA" id="ARBA00049401"/>
    </source>
</evidence>
<dbReference type="PANTHER" id="PTHR42747">
    <property type="entry name" value="NITRONATE MONOOXYGENASE-RELATED"/>
    <property type="match status" value="1"/>
</dbReference>
<keyword evidence="14" id="KW-1185">Reference proteome</keyword>
<proteinExistence type="inferred from homology"/>
<evidence type="ECO:0000313" key="14">
    <source>
        <dbReference type="Proteomes" id="UP000195437"/>
    </source>
</evidence>
<dbReference type="GO" id="GO:0000166">
    <property type="term" value="F:nucleotide binding"/>
    <property type="evidence" value="ECO:0007669"/>
    <property type="project" value="UniProtKB-KW"/>
</dbReference>
<evidence type="ECO:0000256" key="3">
    <source>
        <dbReference type="ARBA" id="ARBA00009881"/>
    </source>
</evidence>
<comment type="similarity">
    <text evidence="3">Belongs to the nitronate monooxygenase family. NMO class I subfamily.</text>
</comment>
<comment type="function">
    <text evidence="2">Nitronate monooxygenase that uses molecular oxygen to catalyze the oxidative denitrification of alkyl nitronates. Acts on propionate 3-nitronate (P3N), the presumed physiological substrate. Probably functions in the detoxification of P3N, a metabolic poison produced by plants and fungi as a defense mechanism.</text>
</comment>
<comment type="catalytic activity">
    <reaction evidence="12">
        <text>3 propionate 3-nitronate + 3 O2 + H2O = 3 3-oxopropanoate + 2 nitrate + nitrite + H2O2 + 3 H(+)</text>
        <dbReference type="Rhea" id="RHEA:57332"/>
        <dbReference type="ChEBI" id="CHEBI:15377"/>
        <dbReference type="ChEBI" id="CHEBI:15378"/>
        <dbReference type="ChEBI" id="CHEBI:15379"/>
        <dbReference type="ChEBI" id="CHEBI:16240"/>
        <dbReference type="ChEBI" id="CHEBI:16301"/>
        <dbReference type="ChEBI" id="CHEBI:17632"/>
        <dbReference type="ChEBI" id="CHEBI:33190"/>
        <dbReference type="ChEBI" id="CHEBI:136067"/>
    </reaction>
</comment>
<dbReference type="Proteomes" id="UP000195437">
    <property type="component" value="Chromosome"/>
</dbReference>
<keyword evidence="5" id="KW-0216">Detoxification</keyword>
<evidence type="ECO:0000256" key="4">
    <source>
        <dbReference type="ARBA" id="ARBA00013457"/>
    </source>
</evidence>
<evidence type="ECO:0000256" key="9">
    <source>
        <dbReference type="ARBA" id="ARBA00023002"/>
    </source>
</evidence>
<evidence type="ECO:0000256" key="8">
    <source>
        <dbReference type="ARBA" id="ARBA00022741"/>
    </source>
</evidence>
<accession>A0A1Y0II79</accession>
<dbReference type="PANTHER" id="PTHR42747:SF3">
    <property type="entry name" value="NITRONATE MONOOXYGENASE-RELATED"/>
    <property type="match status" value="1"/>
</dbReference>
<dbReference type="OrthoDB" id="9778912at2"/>
<evidence type="ECO:0000256" key="11">
    <source>
        <dbReference type="ARBA" id="ARBA00031155"/>
    </source>
</evidence>
<evidence type="ECO:0000256" key="10">
    <source>
        <dbReference type="ARBA" id="ARBA00023033"/>
    </source>
</evidence>
<comment type="cofactor">
    <cofactor evidence="1">
        <name>FMN</name>
        <dbReference type="ChEBI" id="CHEBI:58210"/>
    </cofactor>
</comment>
<keyword evidence="9" id="KW-0560">Oxidoreductase</keyword>
<dbReference type="AlphaFoldDB" id="A0A1Y0II79"/>
<dbReference type="Pfam" id="PF03060">
    <property type="entry name" value="NMO"/>
    <property type="match status" value="1"/>
</dbReference>
<dbReference type="GO" id="GO:0009636">
    <property type="term" value="P:response to toxic substance"/>
    <property type="evidence" value="ECO:0007669"/>
    <property type="project" value="UniProtKB-KW"/>
</dbReference>
<dbReference type="SUPFAM" id="SSF51412">
    <property type="entry name" value="Inosine monophosphate dehydrogenase (IMPDH)"/>
    <property type="match status" value="1"/>
</dbReference>
<dbReference type="GO" id="GO:0018580">
    <property type="term" value="F:nitronate monooxygenase activity"/>
    <property type="evidence" value="ECO:0007669"/>
    <property type="project" value="InterPro"/>
</dbReference>
<evidence type="ECO:0000313" key="13">
    <source>
        <dbReference type="EMBL" id="ARU60157.1"/>
    </source>
</evidence>
<organism evidence="13 14">
    <name type="scientific">Tumebacillus avium</name>
    <dbReference type="NCBI Taxonomy" id="1903704"/>
    <lineage>
        <taxon>Bacteria</taxon>
        <taxon>Bacillati</taxon>
        <taxon>Bacillota</taxon>
        <taxon>Bacilli</taxon>
        <taxon>Bacillales</taxon>
        <taxon>Alicyclobacillaceae</taxon>
        <taxon>Tumebacillus</taxon>
    </lineage>
</organism>
<dbReference type="KEGG" id="tum:CBW65_03110"/>
<evidence type="ECO:0000256" key="1">
    <source>
        <dbReference type="ARBA" id="ARBA00001917"/>
    </source>
</evidence>
<reference evidence="14" key="1">
    <citation type="submission" date="2017-05" db="EMBL/GenBank/DDBJ databases">
        <authorList>
            <person name="Sung H."/>
        </authorList>
    </citation>
    <scope>NUCLEOTIDE SEQUENCE [LARGE SCALE GENOMIC DNA]</scope>
    <source>
        <strain evidence="14">AR23208</strain>
    </source>
</reference>
<name>A0A1Y0II79_9BACL</name>
<dbReference type="InterPro" id="IPR004136">
    <property type="entry name" value="NMO"/>
</dbReference>
<keyword evidence="7" id="KW-0288">FMN</keyword>
<keyword evidence="10 13" id="KW-0503">Monooxygenase</keyword>
<keyword evidence="6" id="KW-0285">Flavoprotein</keyword>
<dbReference type="CDD" id="cd04730">
    <property type="entry name" value="NPD_like"/>
    <property type="match status" value="1"/>
</dbReference>
<dbReference type="InterPro" id="IPR013785">
    <property type="entry name" value="Aldolase_TIM"/>
</dbReference>
<evidence type="ECO:0000256" key="6">
    <source>
        <dbReference type="ARBA" id="ARBA00022630"/>
    </source>
</evidence>
<dbReference type="EMBL" id="CP021434">
    <property type="protein sequence ID" value="ARU60157.1"/>
    <property type="molecule type" value="Genomic_DNA"/>
</dbReference>
<protein>
    <recommendedName>
        <fullName evidence="4">Probable nitronate monooxygenase</fullName>
    </recommendedName>
    <alternativeName>
        <fullName evidence="11">Propionate 3-nitronate monooxygenase</fullName>
    </alternativeName>
</protein>
<dbReference type="Gene3D" id="3.20.20.70">
    <property type="entry name" value="Aldolase class I"/>
    <property type="match status" value="1"/>
</dbReference>